<evidence type="ECO:0000256" key="4">
    <source>
        <dbReference type="ARBA" id="ARBA00022692"/>
    </source>
</evidence>
<feature type="repeat" description="Solcar" evidence="10">
    <location>
        <begin position="228"/>
        <end position="316"/>
    </location>
</feature>
<evidence type="ECO:0000256" key="7">
    <source>
        <dbReference type="ARBA" id="ARBA00022989"/>
    </source>
</evidence>
<dbReference type="OrthoDB" id="1747031at2759"/>
<keyword evidence="3 11" id="KW-0813">Transport</keyword>
<evidence type="ECO:0000256" key="5">
    <source>
        <dbReference type="ARBA" id="ARBA00022737"/>
    </source>
</evidence>
<dbReference type="GO" id="GO:0005743">
    <property type="term" value="C:mitochondrial inner membrane"/>
    <property type="evidence" value="ECO:0007669"/>
    <property type="project" value="UniProtKB-SubCell"/>
</dbReference>
<evidence type="ECO:0000256" key="2">
    <source>
        <dbReference type="ARBA" id="ARBA00006375"/>
    </source>
</evidence>
<dbReference type="OMA" id="YWWGYES"/>
<keyword evidence="6" id="KW-0999">Mitochondrion inner membrane</keyword>
<feature type="repeat" description="Solcar" evidence="10">
    <location>
        <begin position="62"/>
        <end position="219"/>
    </location>
</feature>
<dbReference type="Proteomes" id="UP000018144">
    <property type="component" value="Unassembled WGS sequence"/>
</dbReference>
<evidence type="ECO:0000256" key="3">
    <source>
        <dbReference type="ARBA" id="ARBA00022448"/>
    </source>
</evidence>
<evidence type="ECO:0000256" key="12">
    <source>
        <dbReference type="SAM" id="MobiDB-lite"/>
    </source>
</evidence>
<name>U4L1K8_PYROM</name>
<accession>U4L1K8</accession>
<dbReference type="Gene3D" id="1.50.40.10">
    <property type="entry name" value="Mitochondrial carrier domain"/>
    <property type="match status" value="2"/>
</dbReference>
<proteinExistence type="inferred from homology"/>
<evidence type="ECO:0000256" key="11">
    <source>
        <dbReference type="RuleBase" id="RU000488"/>
    </source>
</evidence>
<feature type="compositionally biased region" description="Polar residues" evidence="12">
    <location>
        <begin position="1"/>
        <end position="34"/>
    </location>
</feature>
<sequence length="451" mass="48388">MPGAPNSSATTNFDINTSKTGLPRSPHQQQPTMSRDSRRSASALELEDLRGARARPAPEATISPAQRMLAACSGSLLTSLLVTPLDVVRVRLQSQLPSGSLPALSYDHLGRTRFLNPPPTLGVTACCREIFFPPAGASGAWASSASSEASACLAAPNLIESCLIDQSSRRSFSGTWEGLTKIARYEGVTSLWRGLSPTLLMAVPSNVIYFTGYDWLRFSEASPFAGLGDTWAPLIAGSSARALAASVISPVEMFKTRLQATSTTGEGSFRATWAGVKTMVQTEGATSLWRGLGLTLWRDVPFSGIYWFGYETIKESLQTQREAQWSLLHDHPSGIRLPSAVHRSREELHAEHTFSDSFLAGAISGAAAAFVTTPFDVGKTRQQVAASRGSISGTMAGALKDIWKEEGVRGLWKGCSPRMLKVAPACAIMISSYEVCKSWAARAGRLNALDE</sequence>
<evidence type="ECO:0000313" key="13">
    <source>
        <dbReference type="EMBL" id="CCX05994.1"/>
    </source>
</evidence>
<evidence type="ECO:0000256" key="1">
    <source>
        <dbReference type="ARBA" id="ARBA00004448"/>
    </source>
</evidence>
<feature type="region of interest" description="Disordered" evidence="12">
    <location>
        <begin position="1"/>
        <end position="42"/>
    </location>
</feature>
<dbReference type="Pfam" id="PF00153">
    <property type="entry name" value="Mito_carr"/>
    <property type="match status" value="4"/>
</dbReference>
<dbReference type="EMBL" id="HF935278">
    <property type="protein sequence ID" value="CCX05994.1"/>
    <property type="molecule type" value="Genomic_DNA"/>
</dbReference>
<dbReference type="AlphaFoldDB" id="U4L1K8"/>
<keyword evidence="4 10" id="KW-0812">Transmembrane</keyword>
<dbReference type="SUPFAM" id="SSF103506">
    <property type="entry name" value="Mitochondrial carrier"/>
    <property type="match status" value="1"/>
</dbReference>
<feature type="repeat" description="Solcar" evidence="10">
    <location>
        <begin position="352"/>
        <end position="439"/>
    </location>
</feature>
<keyword evidence="7" id="KW-1133">Transmembrane helix</keyword>
<keyword evidence="14" id="KW-1185">Reference proteome</keyword>
<evidence type="ECO:0000256" key="6">
    <source>
        <dbReference type="ARBA" id="ARBA00022792"/>
    </source>
</evidence>
<protein>
    <submittedName>
        <fullName evidence="13">Similar to Solute carrier family 25 member 40 acc. no. Q6DHC3</fullName>
    </submittedName>
</protein>
<dbReference type="GO" id="GO:1990542">
    <property type="term" value="P:mitochondrial transmembrane transport"/>
    <property type="evidence" value="ECO:0007669"/>
    <property type="project" value="InterPro"/>
</dbReference>
<dbReference type="eggNOG" id="KOG0761">
    <property type="taxonomic scope" value="Eukaryota"/>
</dbReference>
<gene>
    <name evidence="13" type="ORF">PCON_05581</name>
</gene>
<dbReference type="PANTHER" id="PTHR45760">
    <property type="entry name" value="FI19922P1-RELATED"/>
    <property type="match status" value="1"/>
</dbReference>
<comment type="similarity">
    <text evidence="2 11">Belongs to the mitochondrial carrier (TC 2.A.29) family.</text>
</comment>
<reference evidence="13 14" key="1">
    <citation type="journal article" date="2013" name="PLoS Genet.">
        <title>The genome and development-dependent transcriptomes of Pyronema confluens: a window into fungal evolution.</title>
        <authorList>
            <person name="Traeger S."/>
            <person name="Altegoer F."/>
            <person name="Freitag M."/>
            <person name="Gabaldon T."/>
            <person name="Kempken F."/>
            <person name="Kumar A."/>
            <person name="Marcet-Houben M."/>
            <person name="Poggeler S."/>
            <person name="Stajich J.E."/>
            <person name="Nowrousian M."/>
        </authorList>
    </citation>
    <scope>NUCLEOTIDE SEQUENCE [LARGE SCALE GENOMIC DNA]</scope>
    <source>
        <strain evidence="14">CBS 100304</strain>
        <tissue evidence="13">Vegetative mycelium</tissue>
    </source>
</reference>
<dbReference type="PROSITE" id="PS50920">
    <property type="entry name" value="SOLCAR"/>
    <property type="match status" value="3"/>
</dbReference>
<evidence type="ECO:0000256" key="9">
    <source>
        <dbReference type="ARBA" id="ARBA00023136"/>
    </source>
</evidence>
<evidence type="ECO:0000313" key="14">
    <source>
        <dbReference type="Proteomes" id="UP000018144"/>
    </source>
</evidence>
<organism evidence="13 14">
    <name type="scientific">Pyronema omphalodes (strain CBS 100304)</name>
    <name type="common">Pyronema confluens</name>
    <dbReference type="NCBI Taxonomy" id="1076935"/>
    <lineage>
        <taxon>Eukaryota</taxon>
        <taxon>Fungi</taxon>
        <taxon>Dikarya</taxon>
        <taxon>Ascomycota</taxon>
        <taxon>Pezizomycotina</taxon>
        <taxon>Pezizomycetes</taxon>
        <taxon>Pezizales</taxon>
        <taxon>Pyronemataceae</taxon>
        <taxon>Pyronema</taxon>
    </lineage>
</organism>
<dbReference type="InterPro" id="IPR045315">
    <property type="entry name" value="Mtm1-like"/>
</dbReference>
<keyword evidence="5" id="KW-0677">Repeat</keyword>
<keyword evidence="9 10" id="KW-0472">Membrane</keyword>
<comment type="subcellular location">
    <subcellularLocation>
        <location evidence="1">Mitochondrion inner membrane</location>
        <topology evidence="1">Multi-pass membrane protein</topology>
    </subcellularLocation>
</comment>
<dbReference type="PANTHER" id="PTHR45760:SF2">
    <property type="entry name" value="FI19922P1-RELATED"/>
    <property type="match status" value="1"/>
</dbReference>
<dbReference type="InterPro" id="IPR018108">
    <property type="entry name" value="MCP_transmembrane"/>
</dbReference>
<keyword evidence="8" id="KW-0496">Mitochondrion</keyword>
<evidence type="ECO:0000256" key="10">
    <source>
        <dbReference type="PROSITE-ProRule" id="PRU00282"/>
    </source>
</evidence>
<dbReference type="InterPro" id="IPR023395">
    <property type="entry name" value="MCP_dom_sf"/>
</dbReference>
<evidence type="ECO:0000256" key="8">
    <source>
        <dbReference type="ARBA" id="ARBA00023128"/>
    </source>
</evidence>